<dbReference type="InterPro" id="IPR037221">
    <property type="entry name" value="H-type_lectin_dom_sf"/>
</dbReference>
<dbReference type="GO" id="GO:0030247">
    <property type="term" value="F:polysaccharide binding"/>
    <property type="evidence" value="ECO:0007669"/>
    <property type="project" value="TreeGrafter"/>
</dbReference>
<dbReference type="OrthoDB" id="7658568at2"/>
<dbReference type="InterPro" id="IPR019019">
    <property type="entry name" value="H-type_lectin_domain"/>
</dbReference>
<organism evidence="2 3">
    <name type="scientific">Roseovarius lutimaris</name>
    <dbReference type="NCBI Taxonomy" id="1005928"/>
    <lineage>
        <taxon>Bacteria</taxon>
        <taxon>Pseudomonadati</taxon>
        <taxon>Pseudomonadota</taxon>
        <taxon>Alphaproteobacteria</taxon>
        <taxon>Rhodobacterales</taxon>
        <taxon>Roseobacteraceae</taxon>
        <taxon>Roseovarius</taxon>
    </lineage>
</organism>
<gene>
    <name evidence="2" type="ORF">SAMN04487859_12060</name>
</gene>
<reference evidence="3" key="1">
    <citation type="submission" date="2016-10" db="EMBL/GenBank/DDBJ databases">
        <authorList>
            <person name="Varghese N."/>
            <person name="Submissions S."/>
        </authorList>
    </citation>
    <scope>NUCLEOTIDE SEQUENCE [LARGE SCALE GENOMIC DNA]</scope>
    <source>
        <strain evidence="3">DSM 28463</strain>
    </source>
</reference>
<sequence>MKIFINQAIGIDQGDDVLFSDYEDGGKMWTGHGERERRTKVVFKTPFKSEPVVHLSMSLWDMDSATNARADVTAEKVTLKGFDVVFRTWADTRVARVRVRWMAIGEVFHEDDWQEMY</sequence>
<name>A0A1I5FJR9_9RHOB</name>
<dbReference type="GO" id="GO:0045335">
    <property type="term" value="C:phagocytic vesicle"/>
    <property type="evidence" value="ECO:0007669"/>
    <property type="project" value="TreeGrafter"/>
</dbReference>
<dbReference type="AlphaFoldDB" id="A0A1I5FJR9"/>
<feature type="domain" description="H-type lectin" evidence="1">
    <location>
        <begin position="39"/>
        <end position="104"/>
    </location>
</feature>
<dbReference type="GO" id="GO:0070492">
    <property type="term" value="F:oligosaccharide binding"/>
    <property type="evidence" value="ECO:0007669"/>
    <property type="project" value="TreeGrafter"/>
</dbReference>
<dbReference type="Pfam" id="PF09458">
    <property type="entry name" value="H_lectin"/>
    <property type="match status" value="1"/>
</dbReference>
<dbReference type="STRING" id="1005928.SAMN04487859_12060"/>
<proteinExistence type="predicted"/>
<dbReference type="GO" id="GO:0098636">
    <property type="term" value="C:protein complex involved in cell adhesion"/>
    <property type="evidence" value="ECO:0007669"/>
    <property type="project" value="TreeGrafter"/>
</dbReference>
<keyword evidence="3" id="KW-1185">Reference proteome</keyword>
<dbReference type="GO" id="GO:0009986">
    <property type="term" value="C:cell surface"/>
    <property type="evidence" value="ECO:0007669"/>
    <property type="project" value="TreeGrafter"/>
</dbReference>
<evidence type="ECO:0000313" key="2">
    <source>
        <dbReference type="EMBL" id="SFO23893.1"/>
    </source>
</evidence>
<dbReference type="Proteomes" id="UP000198599">
    <property type="component" value="Unassembled WGS sequence"/>
</dbReference>
<protein>
    <submittedName>
        <fullName evidence="2">H-type lectin domain-containing protein</fullName>
    </submittedName>
</protein>
<dbReference type="Gene3D" id="2.60.40.2080">
    <property type="match status" value="1"/>
</dbReference>
<dbReference type="RefSeq" id="WP_092841331.1">
    <property type="nucleotide sequence ID" value="NZ_FOVP01000020.1"/>
</dbReference>
<dbReference type="GO" id="GO:0098609">
    <property type="term" value="P:cell-cell adhesion"/>
    <property type="evidence" value="ECO:0007669"/>
    <property type="project" value="TreeGrafter"/>
</dbReference>
<dbReference type="EMBL" id="FOVP01000020">
    <property type="protein sequence ID" value="SFO23893.1"/>
    <property type="molecule type" value="Genomic_DNA"/>
</dbReference>
<keyword evidence="2" id="KW-0430">Lectin</keyword>
<accession>A0A1I5FJR9</accession>
<evidence type="ECO:0000313" key="3">
    <source>
        <dbReference type="Proteomes" id="UP000198599"/>
    </source>
</evidence>
<dbReference type="PANTHER" id="PTHR46938">
    <property type="entry name" value="DISCOIDIN-1 SUBUNIT A-RELATED-RELATED"/>
    <property type="match status" value="1"/>
</dbReference>
<dbReference type="SUPFAM" id="SSF141086">
    <property type="entry name" value="Agglutinin HPA-like"/>
    <property type="match status" value="1"/>
</dbReference>
<dbReference type="GO" id="GO:0046871">
    <property type="term" value="F:N-acetylgalactosamine binding"/>
    <property type="evidence" value="ECO:0007669"/>
    <property type="project" value="TreeGrafter"/>
</dbReference>
<dbReference type="InterPro" id="IPR052487">
    <property type="entry name" value="Galactose-binding_lectin"/>
</dbReference>
<evidence type="ECO:0000259" key="1">
    <source>
        <dbReference type="Pfam" id="PF09458"/>
    </source>
</evidence>